<accession>A0A1T5MH72</accession>
<evidence type="ECO:0008006" key="4">
    <source>
        <dbReference type="Google" id="ProtNLM"/>
    </source>
</evidence>
<dbReference type="PANTHER" id="PTHR43801:SF1">
    <property type="entry name" value="POLYPRENYL SYNTHETASE"/>
    <property type="match status" value="1"/>
</dbReference>
<dbReference type="RefSeq" id="WP_079495118.1">
    <property type="nucleotide sequence ID" value="NZ_FUZT01000015.1"/>
</dbReference>
<dbReference type="EMBL" id="FUZT01000015">
    <property type="protein sequence ID" value="SKC87229.1"/>
    <property type="molecule type" value="Genomic_DNA"/>
</dbReference>
<evidence type="ECO:0000313" key="2">
    <source>
        <dbReference type="EMBL" id="SKC87229.1"/>
    </source>
</evidence>
<keyword evidence="3" id="KW-1185">Reference proteome</keyword>
<dbReference type="PIRSF" id="PIRSF006594">
    <property type="entry name" value="UCP006594"/>
    <property type="match status" value="1"/>
</dbReference>
<dbReference type="OrthoDB" id="9787348at2"/>
<evidence type="ECO:0000256" key="1">
    <source>
        <dbReference type="SAM" id="Phobius"/>
    </source>
</evidence>
<keyword evidence="1" id="KW-1133">Transmembrane helix</keyword>
<feature type="transmembrane region" description="Helical" evidence="1">
    <location>
        <begin position="12"/>
        <end position="35"/>
    </location>
</feature>
<dbReference type="PANTHER" id="PTHR43801">
    <property type="entry name" value="NUCLEOTIDE-BINDING PROTEIN-RELATED"/>
    <property type="match status" value="1"/>
</dbReference>
<dbReference type="Pfam" id="PF01976">
    <property type="entry name" value="DUF116"/>
    <property type="match status" value="1"/>
</dbReference>
<evidence type="ECO:0000313" key="3">
    <source>
        <dbReference type="Proteomes" id="UP000190285"/>
    </source>
</evidence>
<organism evidence="2 3">
    <name type="scientific">Maledivibacter halophilus</name>
    <dbReference type="NCBI Taxonomy" id="36842"/>
    <lineage>
        <taxon>Bacteria</taxon>
        <taxon>Bacillati</taxon>
        <taxon>Bacillota</taxon>
        <taxon>Clostridia</taxon>
        <taxon>Peptostreptococcales</taxon>
        <taxon>Caminicellaceae</taxon>
        <taxon>Maledivibacter</taxon>
    </lineage>
</organism>
<name>A0A1T5MH72_9FIRM</name>
<proteinExistence type="predicted"/>
<dbReference type="InterPro" id="IPR002829">
    <property type="entry name" value="DUF116"/>
</dbReference>
<dbReference type="AlphaFoldDB" id="A0A1T5MH72"/>
<keyword evidence="1" id="KW-0812">Transmembrane</keyword>
<keyword evidence="1" id="KW-0472">Membrane</keyword>
<reference evidence="2 3" key="1">
    <citation type="submission" date="2017-02" db="EMBL/GenBank/DDBJ databases">
        <authorList>
            <person name="Peterson S.W."/>
        </authorList>
    </citation>
    <scope>NUCLEOTIDE SEQUENCE [LARGE SCALE GENOMIC DNA]</scope>
    <source>
        <strain evidence="2 3">M1</strain>
    </source>
</reference>
<dbReference type="Proteomes" id="UP000190285">
    <property type="component" value="Unassembled WGS sequence"/>
</dbReference>
<feature type="transmembrane region" description="Helical" evidence="1">
    <location>
        <begin position="41"/>
        <end position="67"/>
    </location>
</feature>
<gene>
    <name evidence="2" type="ORF">SAMN02194393_04672</name>
</gene>
<sequence>MKNEINKDKSTFLNILIFIIFFIISLSIGLFFLIQNSGLNIYLAVSKIIVLFLIVFTIYLLCLLLLIIRIEKNNTIPKFLIPIFEKSIRIIYPLMIIFTNIFKIEKDSIRRFFSEINNKIVLSKSKKLNPKDILIVAPHCLQKSSCKYKITGDVNNCKKCGGCDINGLLDLCTSYNVKLYIVTGGTLARKVIKDHRPKGIIAVACERDLSHGILDVKNIPVIGVKNERPNGPCYNTKVDINKVEKAIKHFLRRE</sequence>
<protein>
    <recommendedName>
        <fullName evidence="4">DUF116 domain-containing protein</fullName>
    </recommendedName>
</protein>
<dbReference type="STRING" id="36842.SAMN02194393_04672"/>